<dbReference type="NCBIfam" id="TIGR00797">
    <property type="entry name" value="matE"/>
    <property type="match status" value="1"/>
</dbReference>
<gene>
    <name evidence="15" type="ORF">GCM10009858_11750</name>
</gene>
<dbReference type="InterPro" id="IPR050222">
    <property type="entry name" value="MATE_MdtK"/>
</dbReference>
<evidence type="ECO:0000256" key="1">
    <source>
        <dbReference type="ARBA" id="ARBA00003408"/>
    </source>
</evidence>
<keyword evidence="10" id="KW-0406">Ion transport</keyword>
<feature type="transmembrane region" description="Helical" evidence="14">
    <location>
        <begin position="283"/>
        <end position="311"/>
    </location>
</feature>
<dbReference type="InterPro" id="IPR002528">
    <property type="entry name" value="MATE_fam"/>
</dbReference>
<evidence type="ECO:0000313" key="16">
    <source>
        <dbReference type="Proteomes" id="UP001500730"/>
    </source>
</evidence>
<feature type="transmembrane region" description="Helical" evidence="14">
    <location>
        <begin position="200"/>
        <end position="223"/>
    </location>
</feature>
<keyword evidence="7" id="KW-1003">Cell membrane</keyword>
<comment type="subcellular location">
    <subcellularLocation>
        <location evidence="2">Cell membrane</location>
        <topology evidence="2">Multi-pass membrane protein</topology>
    </subcellularLocation>
</comment>
<accession>A0ABP5Y6M2</accession>
<dbReference type="InterPro" id="IPR048279">
    <property type="entry name" value="MdtK-like"/>
</dbReference>
<feature type="transmembrane region" description="Helical" evidence="14">
    <location>
        <begin position="244"/>
        <end position="263"/>
    </location>
</feature>
<evidence type="ECO:0000256" key="8">
    <source>
        <dbReference type="ARBA" id="ARBA00022692"/>
    </source>
</evidence>
<keyword evidence="16" id="KW-1185">Reference proteome</keyword>
<feature type="transmembrane region" description="Helical" evidence="14">
    <location>
        <begin position="142"/>
        <end position="162"/>
    </location>
</feature>
<evidence type="ECO:0000256" key="4">
    <source>
        <dbReference type="ARBA" id="ARBA00020268"/>
    </source>
</evidence>
<evidence type="ECO:0000256" key="3">
    <source>
        <dbReference type="ARBA" id="ARBA00010199"/>
    </source>
</evidence>
<keyword evidence="11 14" id="KW-0472">Membrane</keyword>
<dbReference type="PANTHER" id="PTHR43298">
    <property type="entry name" value="MULTIDRUG RESISTANCE PROTEIN NORM-RELATED"/>
    <property type="match status" value="1"/>
</dbReference>
<feature type="transmembrane region" description="Helical" evidence="14">
    <location>
        <begin position="174"/>
        <end position="194"/>
    </location>
</feature>
<dbReference type="Proteomes" id="UP001500730">
    <property type="component" value="Unassembled WGS sequence"/>
</dbReference>
<feature type="region of interest" description="Disordered" evidence="13">
    <location>
        <begin position="464"/>
        <end position="487"/>
    </location>
</feature>
<keyword evidence="5" id="KW-0813">Transport</keyword>
<proteinExistence type="inferred from homology"/>
<comment type="function">
    <text evidence="1">Multidrug efflux pump.</text>
</comment>
<reference evidence="16" key="1">
    <citation type="journal article" date="2019" name="Int. J. Syst. Evol. Microbiol.">
        <title>The Global Catalogue of Microorganisms (GCM) 10K type strain sequencing project: providing services to taxonomists for standard genome sequencing and annotation.</title>
        <authorList>
            <consortium name="The Broad Institute Genomics Platform"/>
            <consortium name="The Broad Institute Genome Sequencing Center for Infectious Disease"/>
            <person name="Wu L."/>
            <person name="Ma J."/>
        </authorList>
    </citation>
    <scope>NUCLEOTIDE SEQUENCE [LARGE SCALE GENOMIC DNA]</scope>
    <source>
        <strain evidence="16">JCM 16259</strain>
    </source>
</reference>
<evidence type="ECO:0000256" key="9">
    <source>
        <dbReference type="ARBA" id="ARBA00022989"/>
    </source>
</evidence>
<dbReference type="PIRSF" id="PIRSF006603">
    <property type="entry name" value="DinF"/>
    <property type="match status" value="1"/>
</dbReference>
<evidence type="ECO:0000256" key="11">
    <source>
        <dbReference type="ARBA" id="ARBA00023136"/>
    </source>
</evidence>
<evidence type="ECO:0000256" key="2">
    <source>
        <dbReference type="ARBA" id="ARBA00004651"/>
    </source>
</evidence>
<sequence>MPRLAMPTSRDRRPAPPTPAREIARIAVPVSMEFVLMLVLNFVNQIVVGSLGATAIAAVGFSNSLTFILAVTLGCLGTSVSILVARAHGAGRRDDLDHTVTAALLVALGLGAVVSVVPWFFADHLMSLVGASPSVAAAGTDYFRLTVLATLPVMLSAILSGVLRSAGRPTSPMIATMVTVVANSAIAYSLVVGLGPLPSLGVAGAGWATLVTAVAKALILLWMTYGRRGVVGWSLPDSVRQWRAVIVPLFVLALPLGVTELFWTVGTFLYNVVFQKLGDEALAAAQIVTTLEGVFIVGSIGLMSATTTLVGRSVGRGDVDDAMAWVRRLTRAGIGTAAAFGVLFAGSVLLLDALFGEAGRDVRMMAGVGILINAAFQVVKVRNMIVGAGVLPSADDVRGVIMGDVVGAFAIGLPLAVVLGLHTPLGYVGIFVARILEELTKLAIFTWRARRVRWDVLVAKAAGSRAPSTPSAPTASEMPTQPVTTSS</sequence>
<dbReference type="PANTHER" id="PTHR43298:SF2">
    <property type="entry name" value="FMN_FAD EXPORTER YEEO-RELATED"/>
    <property type="match status" value="1"/>
</dbReference>
<feature type="transmembrane region" description="Helical" evidence="14">
    <location>
        <begin position="34"/>
        <end position="61"/>
    </location>
</feature>
<feature type="transmembrane region" description="Helical" evidence="14">
    <location>
        <begin position="99"/>
        <end position="122"/>
    </location>
</feature>
<feature type="transmembrane region" description="Helical" evidence="14">
    <location>
        <begin position="332"/>
        <end position="356"/>
    </location>
</feature>
<comment type="caution">
    <text evidence="15">The sequence shown here is derived from an EMBL/GenBank/DDBJ whole genome shotgun (WGS) entry which is preliminary data.</text>
</comment>
<evidence type="ECO:0000256" key="6">
    <source>
        <dbReference type="ARBA" id="ARBA00022449"/>
    </source>
</evidence>
<evidence type="ECO:0000256" key="12">
    <source>
        <dbReference type="ARBA" id="ARBA00031636"/>
    </source>
</evidence>
<evidence type="ECO:0000256" key="5">
    <source>
        <dbReference type="ARBA" id="ARBA00022448"/>
    </source>
</evidence>
<evidence type="ECO:0000256" key="14">
    <source>
        <dbReference type="SAM" id="Phobius"/>
    </source>
</evidence>
<name>A0ABP5Y6M2_9MICO</name>
<keyword evidence="6" id="KW-0050">Antiport</keyword>
<feature type="compositionally biased region" description="Polar residues" evidence="13">
    <location>
        <begin position="466"/>
        <end position="487"/>
    </location>
</feature>
<protein>
    <recommendedName>
        <fullName evidence="4">Probable multidrug resistance protein NorM</fullName>
    </recommendedName>
    <alternativeName>
        <fullName evidence="12">Multidrug-efflux transporter</fullName>
    </alternativeName>
</protein>
<evidence type="ECO:0000256" key="10">
    <source>
        <dbReference type="ARBA" id="ARBA00023065"/>
    </source>
</evidence>
<keyword evidence="9 14" id="KW-1133">Transmembrane helix</keyword>
<dbReference type="Pfam" id="PF01554">
    <property type="entry name" value="MatE"/>
    <property type="match status" value="2"/>
</dbReference>
<evidence type="ECO:0000256" key="7">
    <source>
        <dbReference type="ARBA" id="ARBA00022475"/>
    </source>
</evidence>
<feature type="transmembrane region" description="Helical" evidence="14">
    <location>
        <begin position="67"/>
        <end position="87"/>
    </location>
</feature>
<keyword evidence="8 14" id="KW-0812">Transmembrane</keyword>
<organism evidence="15 16">
    <name type="scientific">Terrabacter carboxydivorans</name>
    <dbReference type="NCBI Taxonomy" id="619730"/>
    <lineage>
        <taxon>Bacteria</taxon>
        <taxon>Bacillati</taxon>
        <taxon>Actinomycetota</taxon>
        <taxon>Actinomycetes</taxon>
        <taxon>Micrococcales</taxon>
        <taxon>Intrasporangiaceae</taxon>
        <taxon>Terrabacter</taxon>
    </lineage>
</organism>
<dbReference type="EMBL" id="BAAARE010000004">
    <property type="protein sequence ID" value="GAA2476006.1"/>
    <property type="molecule type" value="Genomic_DNA"/>
</dbReference>
<evidence type="ECO:0000256" key="13">
    <source>
        <dbReference type="SAM" id="MobiDB-lite"/>
    </source>
</evidence>
<evidence type="ECO:0000313" key="15">
    <source>
        <dbReference type="EMBL" id="GAA2476006.1"/>
    </source>
</evidence>
<comment type="similarity">
    <text evidence="3">Belongs to the multi antimicrobial extrusion (MATE) (TC 2.A.66.1) family.</text>
</comment>